<feature type="domain" description="SCAN box" evidence="4">
    <location>
        <begin position="37"/>
        <end position="114"/>
    </location>
</feature>
<dbReference type="PROSITE" id="PS50804">
    <property type="entry name" value="SCAN_BOX"/>
    <property type="match status" value="1"/>
</dbReference>
<reference evidence="6" key="1">
    <citation type="journal article" date="2017" name="PLoS ONE">
        <title>The Agassiz's desert tortoise genome provides a resource for the conservation of a threatened species.</title>
        <authorList>
            <person name="Tollis M."/>
            <person name="DeNardo D.F."/>
            <person name="Cornelius J.A."/>
            <person name="Dolby G.A."/>
            <person name="Edwards T."/>
            <person name="Henen B.T."/>
            <person name="Karl A.E."/>
            <person name="Murphy R.W."/>
            <person name="Kusumi K."/>
        </authorList>
    </citation>
    <scope>NUCLEOTIDE SEQUENCE [LARGE SCALE GENOMIC DNA]</scope>
</reference>
<dbReference type="InterPro" id="IPR001878">
    <property type="entry name" value="Znf_CCHC"/>
</dbReference>
<dbReference type="Ensembl" id="ENSGAGT00000005807.1">
    <property type="protein sequence ID" value="ENSGAGP00000004969.1"/>
    <property type="gene ID" value="ENSGAGG00000004066.1"/>
</dbReference>
<feature type="region of interest" description="Disordered" evidence="2">
    <location>
        <begin position="113"/>
        <end position="159"/>
    </location>
</feature>
<feature type="domain" description="CCHC-type" evidence="3">
    <location>
        <begin position="165"/>
        <end position="179"/>
    </location>
</feature>
<dbReference type="SMART" id="SM00431">
    <property type="entry name" value="SCAN"/>
    <property type="match status" value="1"/>
</dbReference>
<dbReference type="SUPFAM" id="SSF47353">
    <property type="entry name" value="Retrovirus capsid dimerization domain-like"/>
    <property type="match status" value="1"/>
</dbReference>
<dbReference type="Gene3D" id="4.10.60.10">
    <property type="entry name" value="Zinc finger, CCHC-type"/>
    <property type="match status" value="1"/>
</dbReference>
<evidence type="ECO:0000259" key="4">
    <source>
        <dbReference type="PROSITE" id="PS50804"/>
    </source>
</evidence>
<dbReference type="PANTHER" id="PTHR46888">
    <property type="entry name" value="ZINC KNUCKLE DOMAINCONTAINING PROTEIN-RELATED"/>
    <property type="match status" value="1"/>
</dbReference>
<dbReference type="InterPro" id="IPR038269">
    <property type="entry name" value="SCAN_sf"/>
</dbReference>
<feature type="compositionally biased region" description="Basic and acidic residues" evidence="2">
    <location>
        <begin position="113"/>
        <end position="154"/>
    </location>
</feature>
<dbReference type="InterPro" id="IPR021109">
    <property type="entry name" value="Peptidase_aspartic_dom_sf"/>
</dbReference>
<evidence type="ECO:0000313" key="6">
    <source>
        <dbReference type="Proteomes" id="UP000291020"/>
    </source>
</evidence>
<protein>
    <recommendedName>
        <fullName evidence="7">CCHC-type domain-containing protein</fullName>
    </recommendedName>
</protein>
<dbReference type="Pfam" id="PF02023">
    <property type="entry name" value="SCAN"/>
    <property type="match status" value="1"/>
</dbReference>
<reference evidence="5" key="3">
    <citation type="submission" date="2025-09" db="UniProtKB">
        <authorList>
            <consortium name="Ensembl"/>
        </authorList>
    </citation>
    <scope>IDENTIFICATION</scope>
</reference>
<dbReference type="SUPFAM" id="SSF50630">
    <property type="entry name" value="Acid proteases"/>
    <property type="match status" value="1"/>
</dbReference>
<dbReference type="Gene3D" id="1.10.4020.10">
    <property type="entry name" value="DNA breaking-rejoining enzymes"/>
    <property type="match status" value="1"/>
</dbReference>
<reference evidence="5" key="2">
    <citation type="submission" date="2025-08" db="UniProtKB">
        <authorList>
            <consortium name="Ensembl"/>
        </authorList>
    </citation>
    <scope>IDENTIFICATION</scope>
</reference>
<keyword evidence="1" id="KW-0862">Zinc</keyword>
<dbReference type="Pfam" id="PF00098">
    <property type="entry name" value="zf-CCHC"/>
    <property type="match status" value="1"/>
</dbReference>
<name>A0A452GTD0_9SAUR</name>
<dbReference type="GO" id="GO:0003676">
    <property type="term" value="F:nucleic acid binding"/>
    <property type="evidence" value="ECO:0007669"/>
    <property type="project" value="InterPro"/>
</dbReference>
<dbReference type="InterPro" id="IPR036875">
    <property type="entry name" value="Znf_CCHC_sf"/>
</dbReference>
<keyword evidence="1" id="KW-0863">Zinc-finger</keyword>
<dbReference type="SUPFAM" id="SSF57756">
    <property type="entry name" value="Retrovirus zinc finger-like domains"/>
    <property type="match status" value="1"/>
</dbReference>
<dbReference type="PROSITE" id="PS50158">
    <property type="entry name" value="ZF_CCHC"/>
    <property type="match status" value="1"/>
</dbReference>
<dbReference type="STRING" id="38772.ENSGAGP00000004969"/>
<evidence type="ECO:0008006" key="7">
    <source>
        <dbReference type="Google" id="ProtNLM"/>
    </source>
</evidence>
<evidence type="ECO:0000313" key="5">
    <source>
        <dbReference type="Ensembl" id="ENSGAGP00000004969.1"/>
    </source>
</evidence>
<sequence>SVPPSREPGLCKTQARDYDAVKAAILDRLGLSAEKYHQKFRAAWWAGRVRPRAFTQKLTDWATRWLRPDAHTVGQIMDLVVLEQFLQGLPDSVRVWVRRHQPATLEAAVQRTEEHAEADFPVREHRVLKDPEGSRKPREHSGVKPPDKRWEEPKGAPSRPGQLMCWRCGQMGHISQDCPVMECGVVDFCGWTRSGAWERRRDLATIPARVGKRPQRGLVDTASAHSFVQRRLVKLHWLIPGGRMWVECIHGDREYCPVAQVPLEVDGWFTWKRVG</sequence>
<evidence type="ECO:0000256" key="2">
    <source>
        <dbReference type="SAM" id="MobiDB-lite"/>
    </source>
</evidence>
<evidence type="ECO:0000256" key="1">
    <source>
        <dbReference type="PROSITE-ProRule" id="PRU00047"/>
    </source>
</evidence>
<accession>A0A452GTD0</accession>
<dbReference type="Proteomes" id="UP000291020">
    <property type="component" value="Unassembled WGS sequence"/>
</dbReference>
<evidence type="ECO:0000259" key="3">
    <source>
        <dbReference type="PROSITE" id="PS50158"/>
    </source>
</evidence>
<dbReference type="SMART" id="SM00343">
    <property type="entry name" value="ZnF_C2HC"/>
    <property type="match status" value="1"/>
</dbReference>
<organism evidence="5 6">
    <name type="scientific">Gopherus agassizii</name>
    <name type="common">Agassiz's desert tortoise</name>
    <dbReference type="NCBI Taxonomy" id="38772"/>
    <lineage>
        <taxon>Eukaryota</taxon>
        <taxon>Metazoa</taxon>
        <taxon>Chordata</taxon>
        <taxon>Craniata</taxon>
        <taxon>Vertebrata</taxon>
        <taxon>Euteleostomi</taxon>
        <taxon>Archelosauria</taxon>
        <taxon>Testudinata</taxon>
        <taxon>Testudines</taxon>
        <taxon>Cryptodira</taxon>
        <taxon>Durocryptodira</taxon>
        <taxon>Testudinoidea</taxon>
        <taxon>Testudinidae</taxon>
        <taxon>Gopherus</taxon>
    </lineage>
</organism>
<dbReference type="GO" id="GO:0008270">
    <property type="term" value="F:zinc ion binding"/>
    <property type="evidence" value="ECO:0007669"/>
    <property type="project" value="UniProtKB-KW"/>
</dbReference>
<dbReference type="PANTHER" id="PTHR46888:SF1">
    <property type="entry name" value="RIBONUCLEASE H"/>
    <property type="match status" value="1"/>
</dbReference>
<dbReference type="InterPro" id="IPR003309">
    <property type="entry name" value="SCAN_dom"/>
</dbReference>
<dbReference type="AlphaFoldDB" id="A0A452GTD0"/>
<keyword evidence="6" id="KW-1185">Reference proteome</keyword>
<proteinExistence type="predicted"/>
<keyword evidence="1" id="KW-0479">Metal-binding</keyword>